<proteinExistence type="inferred from homology"/>
<keyword evidence="5" id="KW-0788">Thiol protease</keyword>
<dbReference type="SUPFAM" id="SSF54001">
    <property type="entry name" value="Cysteine proteinases"/>
    <property type="match status" value="1"/>
</dbReference>
<dbReference type="RefSeq" id="XP_066914112.1">
    <property type="nucleotide sequence ID" value="XM_067058011.1"/>
</dbReference>
<dbReference type="SMART" id="SM00184">
    <property type="entry name" value="RING"/>
    <property type="match status" value="2"/>
</dbReference>
<dbReference type="Gene3D" id="3.90.70.10">
    <property type="entry name" value="Cysteine proteinases"/>
    <property type="match status" value="2"/>
</dbReference>
<dbReference type="PROSITE" id="PS50235">
    <property type="entry name" value="USP_3"/>
    <property type="match status" value="1"/>
</dbReference>
<evidence type="ECO:0000256" key="5">
    <source>
        <dbReference type="RuleBase" id="RU366025"/>
    </source>
</evidence>
<evidence type="ECO:0000259" key="7">
    <source>
        <dbReference type="PROSITE" id="PS50235"/>
    </source>
</evidence>
<accession>A0A7M5X449</accession>
<keyword evidence="3" id="KW-0862">Zinc</keyword>
<evidence type="ECO:0000313" key="9">
    <source>
        <dbReference type="Proteomes" id="UP000594262"/>
    </source>
</evidence>
<dbReference type="InterPro" id="IPR018200">
    <property type="entry name" value="USP_CS"/>
</dbReference>
<comment type="similarity">
    <text evidence="5">Belongs to the peptidase C19 family.</text>
</comment>
<dbReference type="EnsemblMetazoa" id="CLYHEMT017635.1">
    <property type="protein sequence ID" value="CLYHEMP017635.1"/>
    <property type="gene ID" value="CLYHEMG017635"/>
</dbReference>
<evidence type="ECO:0000259" key="6">
    <source>
        <dbReference type="PROSITE" id="PS50089"/>
    </source>
</evidence>
<dbReference type="Gene3D" id="3.30.40.10">
    <property type="entry name" value="Zinc/RING finger domain, C3HC4 (zinc finger)"/>
    <property type="match status" value="2"/>
</dbReference>
<keyword evidence="2 4" id="KW-0863">Zinc-finger</keyword>
<dbReference type="InterPro" id="IPR050185">
    <property type="entry name" value="Ub_carboxyl-term_hydrolase"/>
</dbReference>
<dbReference type="GO" id="GO:0004843">
    <property type="term" value="F:cysteine-type deubiquitinase activity"/>
    <property type="evidence" value="ECO:0007669"/>
    <property type="project" value="UniProtKB-UniRule"/>
</dbReference>
<name>A0A7M5X449_9CNID</name>
<dbReference type="GO" id="GO:0006508">
    <property type="term" value="P:proteolysis"/>
    <property type="evidence" value="ECO:0007669"/>
    <property type="project" value="UniProtKB-KW"/>
</dbReference>
<organism evidence="8 9">
    <name type="scientific">Clytia hemisphaerica</name>
    <dbReference type="NCBI Taxonomy" id="252671"/>
    <lineage>
        <taxon>Eukaryota</taxon>
        <taxon>Metazoa</taxon>
        <taxon>Cnidaria</taxon>
        <taxon>Hydrozoa</taxon>
        <taxon>Hydroidolina</taxon>
        <taxon>Leptothecata</taxon>
        <taxon>Obeliida</taxon>
        <taxon>Clytiidae</taxon>
        <taxon>Clytia</taxon>
    </lineage>
</organism>
<feature type="domain" description="RING-type" evidence="6">
    <location>
        <begin position="413"/>
        <end position="460"/>
    </location>
</feature>
<sequence>MTVHPEPQLVVPEPSELLLGDSTLVLSTNSSCEPPPLPPRDYGPNLPVENFDVSTGPADIRKDEQVDDGVPGCVGLYNIGNTCFMNSALQCLLASPTLKDVFQRDYSNTPIAASFLQPLLERLQELHKKINSGKYSILLPKEMHTAVSNLHPLFGDFKQHDSQEFISFVLNIIHDFLNLSQETLPASRRQSDDFSDNITGEVSKRLKMDSASSSPSMDVDCEEESLTKAELAWRVYLKTNRTAISDRFQGQYQSVMTCQKCGFVSTTFEPFMMLSLSIPHAMEKQIVVTWVPSPKMFVTPGLPRVKRYLVTVRKSGLVQDLRTKFFEMLKTEEDVDINPSTIVFAEVKNNANVKIVDNKTQIQYLSKSCTVYAMEPINNDTSLFADNETNECHDTSMKSTGDEDDGIATWHTCNICLEEKFEEDLMVHRSCNGTLCGECLQSTITHSQSTSGDFPCPSCQRFIDSKEGYEPMRKKPRRSEPSEMNNDPLSLKTIATMPTDDPEQQQTWRKCSICLNETFNEELRIHATCGGLICQACLVIMTEYHENQNFQCPTCSVLINGQDYTRISENEEDTRPRSRKVIVPVLFRYKQTLDEKADKIKFTLFGSPHICCLKSELSTQHVEEVSSTLLQKYNIQQKSDIFITDSSGTSCGFCEYTSGCTGCRINEITDMKLKPGCCLSITFYEEDRSVLNTLNYCKEDETMKLLRDSDVISLTECMQTFAQIETLTEDNPWFCPACQSNQVSEKEMRVTRWPGTLIIHLKRFHFEESQGTKISCPIDFPLSDLRVDLLSCPEALKVNCCPVYDLYGVVNHMGSLFGGHYTAFAKQREEWYNFNDETFKKMHPTEDVDYQKEGYVLFYQMKDS</sequence>
<protein>
    <recommendedName>
        <fullName evidence="5">Ubiquitin carboxyl-terminal hydrolase</fullName>
        <ecNumber evidence="5">3.4.19.12</ecNumber>
    </recommendedName>
</protein>
<keyword evidence="5" id="KW-0378">Hydrolase</keyword>
<dbReference type="EC" id="3.4.19.12" evidence="5"/>
<dbReference type="PANTHER" id="PTHR21646:SF35">
    <property type="match status" value="1"/>
</dbReference>
<dbReference type="PROSITE" id="PS50089">
    <property type="entry name" value="ZF_RING_2"/>
    <property type="match status" value="2"/>
</dbReference>
<dbReference type="InterPro" id="IPR001841">
    <property type="entry name" value="Znf_RING"/>
</dbReference>
<dbReference type="PROSITE" id="PS00972">
    <property type="entry name" value="USP_1"/>
    <property type="match status" value="1"/>
</dbReference>
<evidence type="ECO:0000256" key="1">
    <source>
        <dbReference type="ARBA" id="ARBA00000707"/>
    </source>
</evidence>
<dbReference type="GO" id="GO:0008270">
    <property type="term" value="F:zinc ion binding"/>
    <property type="evidence" value="ECO:0007669"/>
    <property type="project" value="UniProtKB-KW"/>
</dbReference>
<feature type="domain" description="USP" evidence="7">
    <location>
        <begin position="74"/>
        <end position="862"/>
    </location>
</feature>
<keyword evidence="2 4" id="KW-0479">Metal-binding</keyword>
<evidence type="ECO:0000256" key="2">
    <source>
        <dbReference type="ARBA" id="ARBA00022771"/>
    </source>
</evidence>
<dbReference type="Pfam" id="PF00443">
    <property type="entry name" value="UCH"/>
    <property type="match status" value="1"/>
</dbReference>
<dbReference type="PANTHER" id="PTHR21646">
    <property type="entry name" value="UBIQUITIN CARBOXYL-TERMINAL HYDROLASE"/>
    <property type="match status" value="1"/>
</dbReference>
<dbReference type="AlphaFoldDB" id="A0A7M5X449"/>
<comment type="catalytic activity">
    <reaction evidence="1 5">
        <text>Thiol-dependent hydrolysis of ester, thioester, amide, peptide and isopeptide bonds formed by the C-terminal Gly of ubiquitin (a 76-residue protein attached to proteins as an intracellular targeting signal).</text>
        <dbReference type="EC" id="3.4.19.12"/>
    </reaction>
</comment>
<dbReference type="InterPro" id="IPR038765">
    <property type="entry name" value="Papain-like_cys_pep_sf"/>
</dbReference>
<dbReference type="InterPro" id="IPR001394">
    <property type="entry name" value="Peptidase_C19_UCH"/>
</dbReference>
<evidence type="ECO:0000256" key="3">
    <source>
        <dbReference type="ARBA" id="ARBA00022833"/>
    </source>
</evidence>
<evidence type="ECO:0000256" key="4">
    <source>
        <dbReference type="PROSITE-ProRule" id="PRU00175"/>
    </source>
</evidence>
<dbReference type="Proteomes" id="UP000594262">
    <property type="component" value="Unplaced"/>
</dbReference>
<evidence type="ECO:0000313" key="8">
    <source>
        <dbReference type="EnsemblMetazoa" id="CLYHEMP017635.1"/>
    </source>
</evidence>
<dbReference type="InterPro" id="IPR013083">
    <property type="entry name" value="Znf_RING/FYVE/PHD"/>
</dbReference>
<feature type="domain" description="RING-type" evidence="6">
    <location>
        <begin position="511"/>
        <end position="556"/>
    </location>
</feature>
<dbReference type="PROSITE" id="PS00973">
    <property type="entry name" value="USP_2"/>
    <property type="match status" value="1"/>
</dbReference>
<dbReference type="SUPFAM" id="SSF57850">
    <property type="entry name" value="RING/U-box"/>
    <property type="match status" value="2"/>
</dbReference>
<keyword evidence="5" id="KW-0833">Ubl conjugation pathway</keyword>
<reference evidence="8" key="1">
    <citation type="submission" date="2021-01" db="UniProtKB">
        <authorList>
            <consortium name="EnsemblMetazoa"/>
        </authorList>
    </citation>
    <scope>IDENTIFICATION</scope>
</reference>
<keyword evidence="5" id="KW-0645">Protease</keyword>
<dbReference type="OrthoDB" id="5982949at2759"/>
<keyword evidence="9" id="KW-1185">Reference proteome</keyword>
<dbReference type="GeneID" id="136801369"/>
<dbReference type="InterPro" id="IPR028889">
    <property type="entry name" value="USP"/>
</dbReference>
<dbReference type="GO" id="GO:0016579">
    <property type="term" value="P:protein deubiquitination"/>
    <property type="evidence" value="ECO:0007669"/>
    <property type="project" value="InterPro"/>
</dbReference>